<keyword evidence="2" id="KW-1185">Reference proteome</keyword>
<dbReference type="EMBL" id="LMWN01000040">
    <property type="protein sequence ID" value="KUN02092.1"/>
    <property type="molecule type" value="Genomic_DNA"/>
</dbReference>
<dbReference type="Gene3D" id="3.90.1140.10">
    <property type="entry name" value="Cyclic phosphodiesterase"/>
    <property type="match status" value="1"/>
</dbReference>
<accession>A0A101NZF3</accession>
<evidence type="ECO:0000313" key="1">
    <source>
        <dbReference type="EMBL" id="KUN02092.1"/>
    </source>
</evidence>
<dbReference type="Pfam" id="PF13563">
    <property type="entry name" value="2_5_RNA_ligase2"/>
    <property type="match status" value="1"/>
</dbReference>
<dbReference type="RefSeq" id="WP_067130088.1">
    <property type="nucleotide sequence ID" value="NZ_KQ948217.1"/>
</dbReference>
<dbReference type="AlphaFoldDB" id="A0A101NZF3"/>
<dbReference type="Proteomes" id="UP000053127">
    <property type="component" value="Unassembled WGS sequence"/>
</dbReference>
<comment type="caution">
    <text evidence="1">The sequence shown here is derived from an EMBL/GenBank/DDBJ whole genome shotgun (WGS) entry which is preliminary data.</text>
</comment>
<sequence length="203" mass="22546">MESFFESVQGRWPAGRVDYHWHILPDPAITRAALVAPYRELTHRPGIAPVPPEFLHITLLHSAPVTEITGTEITEITDRVRERCAAVAPFELTLDRPSVGRVAVECLGRPGRPVERLWEITAGESEAVLGGRYPAVPSVHYTHSSLGYATGHVDQRPMRAWLTDNDVPPVTVPVTRIALVAQSHDGQYITWKHLDDIELAGTR</sequence>
<dbReference type="OrthoDB" id="4178894at2"/>
<organism evidence="1 2">
    <name type="scientific">Streptomyces yokosukanensis</name>
    <dbReference type="NCBI Taxonomy" id="67386"/>
    <lineage>
        <taxon>Bacteria</taxon>
        <taxon>Bacillati</taxon>
        <taxon>Actinomycetota</taxon>
        <taxon>Actinomycetes</taxon>
        <taxon>Kitasatosporales</taxon>
        <taxon>Streptomycetaceae</taxon>
        <taxon>Streptomyces</taxon>
    </lineage>
</organism>
<dbReference type="InterPro" id="IPR009097">
    <property type="entry name" value="Cyclic_Pdiesterase"/>
</dbReference>
<dbReference type="SUPFAM" id="SSF55144">
    <property type="entry name" value="LigT-like"/>
    <property type="match status" value="1"/>
</dbReference>
<dbReference type="STRING" id="67386.AQI95_28865"/>
<protein>
    <submittedName>
        <fullName evidence="1">Uncharacterized protein</fullName>
    </submittedName>
</protein>
<evidence type="ECO:0000313" key="2">
    <source>
        <dbReference type="Proteomes" id="UP000053127"/>
    </source>
</evidence>
<reference evidence="1 2" key="1">
    <citation type="submission" date="2015-10" db="EMBL/GenBank/DDBJ databases">
        <title>Draft genome sequence of Streptomyces yokosukanensis DSM 40224, type strain for the species Streptomyces yokosukanensis.</title>
        <authorList>
            <person name="Ruckert C."/>
            <person name="Winkler A."/>
            <person name="Kalinowski J."/>
            <person name="Kampfer P."/>
            <person name="Glaeser S."/>
        </authorList>
    </citation>
    <scope>NUCLEOTIDE SEQUENCE [LARGE SCALE GENOMIC DNA]</scope>
    <source>
        <strain evidence="1 2">DSM 40224</strain>
    </source>
</reference>
<proteinExistence type="predicted"/>
<gene>
    <name evidence="1" type="ORF">AQI95_28865</name>
</gene>
<name>A0A101NZF3_9ACTN</name>